<evidence type="ECO:0000313" key="2">
    <source>
        <dbReference type="EMBL" id="PAX06376.1"/>
    </source>
</evidence>
<comment type="caution">
    <text evidence="2">The sequence shown here is derived from an EMBL/GenBank/DDBJ whole genome shotgun (WGS) entry which is preliminary data.</text>
</comment>
<keyword evidence="3" id="KW-1185">Reference proteome</keyword>
<evidence type="ECO:0000313" key="3">
    <source>
        <dbReference type="Proteomes" id="UP000218151"/>
    </source>
</evidence>
<organism evidence="2 3">
    <name type="scientific">Sphingomonas lenta</name>
    <dbReference type="NCBI Taxonomy" id="1141887"/>
    <lineage>
        <taxon>Bacteria</taxon>
        <taxon>Pseudomonadati</taxon>
        <taxon>Pseudomonadota</taxon>
        <taxon>Alphaproteobacteria</taxon>
        <taxon>Sphingomonadales</taxon>
        <taxon>Sphingomonadaceae</taxon>
        <taxon>Sphingomonas</taxon>
    </lineage>
</organism>
<dbReference type="EMBL" id="NSLI01000007">
    <property type="protein sequence ID" value="PAX06376.1"/>
    <property type="molecule type" value="Genomic_DNA"/>
</dbReference>
<feature type="compositionally biased region" description="Polar residues" evidence="1">
    <location>
        <begin position="65"/>
        <end position="74"/>
    </location>
</feature>
<dbReference type="AlphaFoldDB" id="A0A2A2SAU8"/>
<feature type="region of interest" description="Disordered" evidence="1">
    <location>
        <begin position="61"/>
        <end position="83"/>
    </location>
</feature>
<dbReference type="RefSeq" id="WP_095999667.1">
    <property type="nucleotide sequence ID" value="NZ_NSLI01000007.1"/>
</dbReference>
<evidence type="ECO:0000256" key="1">
    <source>
        <dbReference type="SAM" id="MobiDB-lite"/>
    </source>
</evidence>
<name>A0A2A2SAU8_9SPHN</name>
<gene>
    <name evidence="2" type="ORF">CKY28_17385</name>
</gene>
<reference evidence="3" key="1">
    <citation type="submission" date="2017-09" db="EMBL/GenBank/DDBJ databases">
        <authorList>
            <person name="Feng G."/>
            <person name="Zhu H."/>
        </authorList>
    </citation>
    <scope>NUCLEOTIDE SEQUENCE [LARGE SCALE GENOMIC DNA]</scope>
    <source>
        <strain evidence="3">1PNM-20</strain>
    </source>
</reference>
<proteinExistence type="predicted"/>
<accession>A0A2A2SAU8</accession>
<dbReference type="OrthoDB" id="7276785at2"/>
<sequence>MIKPFADDEGASSIGGLSIENGTAVVVISGSVEITRDQAGLERARALKELADKLVAELEAGGTAQRLTSAQPATTDEIDNPFA</sequence>
<protein>
    <submittedName>
        <fullName evidence="2">Uncharacterized protein</fullName>
    </submittedName>
</protein>
<dbReference type="Proteomes" id="UP000218151">
    <property type="component" value="Unassembled WGS sequence"/>
</dbReference>